<dbReference type="EMBL" id="JARRAG010000002">
    <property type="protein sequence ID" value="MDG3006132.1"/>
    <property type="molecule type" value="Genomic_DNA"/>
</dbReference>
<name>A0ABT6FEX2_9BACT</name>
<evidence type="ECO:0000313" key="1">
    <source>
        <dbReference type="EMBL" id="MDG3006132.1"/>
    </source>
</evidence>
<sequence>MNRFGWILVPFGIGLAAAGAANHFLAGRPLAAQSGGAPTLSSVAPGWNQGLAALPHLGSTRSRAITAENPTGEKARGGMAVPDPTEKKFPASGRAADKLGQGWKVRPFLRVDRGATATLMNVEGPGVIQHIWMVEGLKRAHVLRFYWDGEDSPSIEVPAPDFFAVGHERFAPVNSLAVVVNPRNALNCYWPMPFRRHARVTLTNESPAEDLDLLAYQIDYAEGEVPADSGYLHAQFRRARTDVENPYVILDGVRGRGRYVGTFLSWVQREKGWFGEGEVKFFLDGDDEFPTICGTGTEDYFGGSYGFPSSFSGPYSGTVLPASDAGEPPNFWSLYRWHLMDPVAFQSDLRVTVQALGWEGPFYKKLDDDIASVAYWYQTEPHAPFPKLPRLAERLATVLPTPGS</sequence>
<dbReference type="RefSeq" id="WP_277862433.1">
    <property type="nucleotide sequence ID" value="NZ_JARRAG010000002.1"/>
</dbReference>
<organism evidence="1 2">
    <name type="scientific">Paludisphaera mucosa</name>
    <dbReference type="NCBI Taxonomy" id="3030827"/>
    <lineage>
        <taxon>Bacteria</taxon>
        <taxon>Pseudomonadati</taxon>
        <taxon>Planctomycetota</taxon>
        <taxon>Planctomycetia</taxon>
        <taxon>Isosphaerales</taxon>
        <taxon>Isosphaeraceae</taxon>
        <taxon>Paludisphaera</taxon>
    </lineage>
</organism>
<accession>A0ABT6FEX2</accession>
<dbReference type="Proteomes" id="UP001216907">
    <property type="component" value="Unassembled WGS sequence"/>
</dbReference>
<comment type="caution">
    <text evidence="1">The sequence shown here is derived from an EMBL/GenBank/DDBJ whole genome shotgun (WGS) entry which is preliminary data.</text>
</comment>
<keyword evidence="2" id="KW-1185">Reference proteome</keyword>
<dbReference type="Gene3D" id="2.60.120.1390">
    <property type="match status" value="1"/>
</dbReference>
<evidence type="ECO:0000313" key="2">
    <source>
        <dbReference type="Proteomes" id="UP001216907"/>
    </source>
</evidence>
<reference evidence="1 2" key="1">
    <citation type="submission" date="2023-03" db="EMBL/GenBank/DDBJ databases">
        <title>Paludisphaera mucosa sp. nov. a novel planctomycete from northern fen.</title>
        <authorList>
            <person name="Ivanova A."/>
        </authorList>
    </citation>
    <scope>NUCLEOTIDE SEQUENCE [LARGE SCALE GENOMIC DNA]</scope>
    <source>
        <strain evidence="1 2">Pla2</strain>
    </source>
</reference>
<protein>
    <submittedName>
        <fullName evidence="1">DUF2961 domain-containing protein</fullName>
    </submittedName>
</protein>
<dbReference type="Pfam" id="PF11175">
    <property type="entry name" value="DUF2961"/>
    <property type="match status" value="1"/>
</dbReference>
<dbReference type="InterPro" id="IPR021345">
    <property type="entry name" value="DUF2961"/>
</dbReference>
<gene>
    <name evidence="1" type="ORF">PZE19_20355</name>
</gene>
<proteinExistence type="predicted"/>